<keyword evidence="5" id="KW-1185">Reference proteome</keyword>
<dbReference type="Proteomes" id="UP000521868">
    <property type="component" value="Unassembled WGS sequence"/>
</dbReference>
<evidence type="ECO:0000259" key="3">
    <source>
        <dbReference type="Pfam" id="PF00501"/>
    </source>
</evidence>
<dbReference type="Gene3D" id="3.40.50.12780">
    <property type="entry name" value="N-terminal domain of ligase-like"/>
    <property type="match status" value="1"/>
</dbReference>
<dbReference type="AlphaFoldDB" id="A0A7X6DEQ3"/>
<dbReference type="InterPro" id="IPR042099">
    <property type="entry name" value="ANL_N_sf"/>
</dbReference>
<evidence type="ECO:0000256" key="2">
    <source>
        <dbReference type="ARBA" id="ARBA00022598"/>
    </source>
</evidence>
<evidence type="ECO:0000313" key="4">
    <source>
        <dbReference type="EMBL" id="NKE65805.1"/>
    </source>
</evidence>
<dbReference type="EMBL" id="VTOX01000002">
    <property type="protein sequence ID" value="NKE65805.1"/>
    <property type="molecule type" value="Genomic_DNA"/>
</dbReference>
<dbReference type="PANTHER" id="PTHR43201">
    <property type="entry name" value="ACYL-COA SYNTHETASE"/>
    <property type="match status" value="1"/>
</dbReference>
<dbReference type="RefSeq" id="WP_168106888.1">
    <property type="nucleotide sequence ID" value="NZ_VTOX01000002.1"/>
</dbReference>
<feature type="domain" description="AMP-dependent synthetase/ligase" evidence="3">
    <location>
        <begin position="17"/>
        <end position="347"/>
    </location>
</feature>
<proteinExistence type="inferred from homology"/>
<dbReference type="SUPFAM" id="SSF56801">
    <property type="entry name" value="Acetyl-CoA synthetase-like"/>
    <property type="match status" value="1"/>
</dbReference>
<accession>A0A7X6DEQ3</accession>
<dbReference type="Pfam" id="PF00501">
    <property type="entry name" value="AMP-binding"/>
    <property type="match status" value="1"/>
</dbReference>
<dbReference type="CDD" id="cd04433">
    <property type="entry name" value="AFD_class_I"/>
    <property type="match status" value="1"/>
</dbReference>
<dbReference type="InterPro" id="IPR000873">
    <property type="entry name" value="AMP-dep_synth/lig_dom"/>
</dbReference>
<organism evidence="4 5">
    <name type="scientific">Ramlibacter lithotrophicus</name>
    <dbReference type="NCBI Taxonomy" id="2606681"/>
    <lineage>
        <taxon>Bacteria</taxon>
        <taxon>Pseudomonadati</taxon>
        <taxon>Pseudomonadota</taxon>
        <taxon>Betaproteobacteria</taxon>
        <taxon>Burkholderiales</taxon>
        <taxon>Comamonadaceae</taxon>
        <taxon>Ramlibacter</taxon>
    </lineage>
</organism>
<dbReference type="InterPro" id="IPR045851">
    <property type="entry name" value="AMP-bd_C_sf"/>
</dbReference>
<comment type="caution">
    <text evidence="4">The sequence shown here is derived from an EMBL/GenBank/DDBJ whole genome shotgun (WGS) entry which is preliminary data.</text>
</comment>
<comment type="similarity">
    <text evidence="1">Belongs to the ATP-dependent AMP-binding enzyme family.</text>
</comment>
<evidence type="ECO:0000256" key="1">
    <source>
        <dbReference type="ARBA" id="ARBA00006432"/>
    </source>
</evidence>
<dbReference type="GO" id="GO:0006631">
    <property type="term" value="P:fatty acid metabolic process"/>
    <property type="evidence" value="ECO:0007669"/>
    <property type="project" value="TreeGrafter"/>
</dbReference>
<dbReference type="GO" id="GO:0031956">
    <property type="term" value="F:medium-chain fatty acid-CoA ligase activity"/>
    <property type="evidence" value="ECO:0007669"/>
    <property type="project" value="TreeGrafter"/>
</dbReference>
<dbReference type="PANTHER" id="PTHR43201:SF5">
    <property type="entry name" value="MEDIUM-CHAIN ACYL-COA LIGASE ACSF2, MITOCHONDRIAL"/>
    <property type="match status" value="1"/>
</dbReference>
<keyword evidence="2 4" id="KW-0436">Ligase</keyword>
<name>A0A7X6DEQ3_9BURK</name>
<protein>
    <submittedName>
        <fullName evidence="4">Acyl--CoA ligase</fullName>
    </submittedName>
</protein>
<sequence length="498" mass="52910">MSTSRGFTSFTDAIAFQARLDPHSVAVRLSSREIGYAAFWNDICKVTGHLQAHGLPRGTRVAVHVQHLYLRWLAILALARLGLVSASLSDAPQEFELVAPQVVISDTTFTAPGATVIQAGDHWLEGEHDPTFERRDTDADPDAPCRLVVSSGTTGTPKKAVLTGRDVCERLRANARTYGLHPGASLATTMSPQAIGGFTMPLSCWASGGAVVMASVPASQALLHLLRLRPQVLFLSVVQLAELMQTLPPDYQPAYQPRIYVAGSAIPPPLARSVRLRVTQSLFVVYGSTEAGTVTAAHAARAEERPGFTGHVVPGAQVEIVDQRHRVVPAGQPGEVRIRAEGMIRRYEDDAGAAASFRKGWFYPGDAGILDESGGLTIIGRTREVMNFGGVKLAPEALEHALHECPGVVELAAFALVAGGRQLPWVAVVAGEDFRNEALAGRFGAAFPGLPALSIVRLEQLPRNAMGKVMRGQLAAMVGAALAGNDAGSQPARPRSSA</sequence>
<dbReference type="Gene3D" id="3.30.300.30">
    <property type="match status" value="1"/>
</dbReference>
<reference evidence="4 5" key="1">
    <citation type="journal article" date="2020" name="Nature">
        <title>Bacterial chemolithoautotrophy via manganese oxidation.</title>
        <authorList>
            <person name="Yu H."/>
            <person name="Leadbetter J.R."/>
        </authorList>
    </citation>
    <scope>NUCLEOTIDE SEQUENCE [LARGE SCALE GENOMIC DNA]</scope>
    <source>
        <strain evidence="4 5">RBP-1</strain>
    </source>
</reference>
<evidence type="ECO:0000313" key="5">
    <source>
        <dbReference type="Proteomes" id="UP000521868"/>
    </source>
</evidence>
<gene>
    <name evidence="4" type="ORF">RAMLITH_08210</name>
</gene>